<dbReference type="GeneID" id="26627413"/>
<keyword evidence="2" id="KW-1185">Reference proteome</keyword>
<evidence type="ECO:0000313" key="1">
    <source>
        <dbReference type="EMBL" id="AJD81899.1"/>
    </source>
</evidence>
<dbReference type="KEGG" id="vg:26627413"/>
<protein>
    <submittedName>
        <fullName evidence="1">Uncharacterized protein</fullName>
    </submittedName>
</protein>
<dbReference type="RefSeq" id="YP_009200350.1">
    <property type="nucleotide sequence ID" value="NC_028820.1"/>
</dbReference>
<name>A0A0B5A2D9_9CAUD</name>
<dbReference type="EMBL" id="KP202158">
    <property type="protein sequence ID" value="AJD81899.1"/>
    <property type="molecule type" value="Genomic_DNA"/>
</dbReference>
<sequence length="74" mass="8410">MEIKVDEIYTESGDCELGCWNSATGYKVEIDGIVYDDLMPFASCCDSTNYNPGHLLDFILCKIGRPDIYIEYKD</sequence>
<gene>
    <name evidence="1" type="ORF">YenMTG1_089</name>
</gene>
<proteinExistence type="predicted"/>
<accession>A0A0B5A2D9</accession>
<organism evidence="1 2">
    <name type="scientific">Yersinia phage vB_YenM_TG1</name>
    <dbReference type="NCBI Taxonomy" id="1589265"/>
    <lineage>
        <taxon>Viruses</taxon>
        <taxon>Duplodnaviria</taxon>
        <taxon>Heunggongvirae</taxon>
        <taxon>Uroviricota</taxon>
        <taxon>Caudoviricetes</taxon>
        <taxon>Pantevenvirales</taxon>
        <taxon>Straboviridae</taxon>
        <taxon>Tevenvirinae</taxon>
        <taxon>Tegunavirus</taxon>
        <taxon>Tegunavirus yenmtg1</taxon>
    </lineage>
</organism>
<evidence type="ECO:0000313" key="2">
    <source>
        <dbReference type="Proteomes" id="UP000031805"/>
    </source>
</evidence>
<reference evidence="1 2" key="1">
    <citation type="submission" date="2014-11" db="EMBL/GenBank/DDBJ databases">
        <title>Complete genome sequence of vB_YenM_TG1, a broad host range bacteriophage which infects Yersinia enterocolitica.</title>
        <authorList>
            <person name="Leon-Velarde C.G."/>
            <person name="Kropinski A.M."/>
            <person name="Chen S."/>
            <person name="Griffiths M.W."/>
            <person name="Odumeru J.A."/>
        </authorList>
    </citation>
    <scope>NUCLEOTIDE SEQUENCE [LARGE SCALE GENOMIC DNA]</scope>
</reference>
<dbReference type="Proteomes" id="UP000031805">
    <property type="component" value="Segment"/>
</dbReference>